<proteinExistence type="predicted"/>
<feature type="region of interest" description="Disordered" evidence="1">
    <location>
        <begin position="573"/>
        <end position="594"/>
    </location>
</feature>
<evidence type="ECO:0000256" key="2">
    <source>
        <dbReference type="SAM" id="Phobius"/>
    </source>
</evidence>
<feature type="transmembrane region" description="Helical" evidence="2">
    <location>
        <begin position="397"/>
        <end position="416"/>
    </location>
</feature>
<reference evidence="4 5" key="1">
    <citation type="submission" date="2018-06" db="EMBL/GenBank/DDBJ databases">
        <title>Genomic Encyclopedia of Type Strains, Phase IV (KMG-IV): sequencing the most valuable type-strain genomes for metagenomic binning, comparative biology and taxonomic classification.</title>
        <authorList>
            <person name="Goeker M."/>
        </authorList>
    </citation>
    <scope>NUCLEOTIDE SEQUENCE [LARGE SCALE GENOMIC DNA]</scope>
    <source>
        <strain evidence="4 5">DSM 25532</strain>
    </source>
</reference>
<name>A0A366HR12_9BACT</name>
<dbReference type="InterPro" id="IPR050879">
    <property type="entry name" value="Acyltransferase_3"/>
</dbReference>
<feature type="compositionally biased region" description="Polar residues" evidence="1">
    <location>
        <begin position="581"/>
        <end position="594"/>
    </location>
</feature>
<accession>A0A366HR12</accession>
<keyword evidence="2" id="KW-0812">Transmembrane</keyword>
<dbReference type="InterPro" id="IPR002656">
    <property type="entry name" value="Acyl_transf_3_dom"/>
</dbReference>
<feature type="transmembrane region" description="Helical" evidence="2">
    <location>
        <begin position="332"/>
        <end position="353"/>
    </location>
</feature>
<protein>
    <submittedName>
        <fullName evidence="4">Peptidoglycan/LPS O-acetylase OafA/YrhL</fullName>
    </submittedName>
</protein>
<keyword evidence="5" id="KW-1185">Reference proteome</keyword>
<dbReference type="Proteomes" id="UP000253426">
    <property type="component" value="Unassembled WGS sequence"/>
</dbReference>
<feature type="transmembrane region" description="Helical" evidence="2">
    <location>
        <begin position="239"/>
        <end position="260"/>
    </location>
</feature>
<evidence type="ECO:0000259" key="3">
    <source>
        <dbReference type="Pfam" id="PF01757"/>
    </source>
</evidence>
<feature type="transmembrane region" description="Helical" evidence="2">
    <location>
        <begin position="520"/>
        <end position="547"/>
    </location>
</feature>
<dbReference type="Pfam" id="PF01757">
    <property type="entry name" value="Acyl_transf_3"/>
    <property type="match status" value="1"/>
</dbReference>
<organism evidence="4 5">
    <name type="scientific">Roseimicrobium gellanilyticum</name>
    <dbReference type="NCBI Taxonomy" id="748857"/>
    <lineage>
        <taxon>Bacteria</taxon>
        <taxon>Pseudomonadati</taxon>
        <taxon>Verrucomicrobiota</taxon>
        <taxon>Verrucomicrobiia</taxon>
        <taxon>Verrucomicrobiales</taxon>
        <taxon>Verrucomicrobiaceae</taxon>
        <taxon>Roseimicrobium</taxon>
    </lineage>
</organism>
<dbReference type="EMBL" id="QNRR01000002">
    <property type="protein sequence ID" value="RBP46105.1"/>
    <property type="molecule type" value="Genomic_DNA"/>
</dbReference>
<evidence type="ECO:0000256" key="1">
    <source>
        <dbReference type="SAM" id="MobiDB-lite"/>
    </source>
</evidence>
<comment type="caution">
    <text evidence="4">The sequence shown here is derived from an EMBL/GenBank/DDBJ whole genome shotgun (WGS) entry which is preliminary data.</text>
</comment>
<dbReference type="GO" id="GO:0016747">
    <property type="term" value="F:acyltransferase activity, transferring groups other than amino-acyl groups"/>
    <property type="evidence" value="ECO:0007669"/>
    <property type="project" value="InterPro"/>
</dbReference>
<feature type="transmembrane region" description="Helical" evidence="2">
    <location>
        <begin position="365"/>
        <end position="385"/>
    </location>
</feature>
<dbReference type="RefSeq" id="WP_113957644.1">
    <property type="nucleotide sequence ID" value="NZ_QNRR01000002.1"/>
</dbReference>
<feature type="transmembrane region" description="Helical" evidence="2">
    <location>
        <begin position="485"/>
        <end position="508"/>
    </location>
</feature>
<gene>
    <name evidence="4" type="ORF">DES53_102491</name>
</gene>
<feature type="domain" description="Acyltransferase 3" evidence="3">
    <location>
        <begin position="185"/>
        <end position="532"/>
    </location>
</feature>
<evidence type="ECO:0000313" key="4">
    <source>
        <dbReference type="EMBL" id="RBP46105.1"/>
    </source>
</evidence>
<dbReference type="PANTHER" id="PTHR23028:SF134">
    <property type="entry name" value="PUTATIVE (AFU_ORTHOLOGUE AFUA_4G08520)-RELATED"/>
    <property type="match status" value="1"/>
</dbReference>
<dbReference type="OrthoDB" id="187342at2"/>
<feature type="transmembrane region" description="Helical" evidence="2">
    <location>
        <begin position="281"/>
        <end position="302"/>
    </location>
</feature>
<evidence type="ECO:0000313" key="5">
    <source>
        <dbReference type="Proteomes" id="UP000253426"/>
    </source>
</evidence>
<dbReference type="AlphaFoldDB" id="A0A366HR12"/>
<feature type="compositionally biased region" description="Low complexity" evidence="1">
    <location>
        <begin position="14"/>
        <end position="23"/>
    </location>
</feature>
<keyword evidence="2" id="KW-1133">Transmembrane helix</keyword>
<dbReference type="PANTHER" id="PTHR23028">
    <property type="entry name" value="ACETYLTRANSFERASE"/>
    <property type="match status" value="1"/>
</dbReference>
<sequence length="594" mass="67239">MENVSIAPVVPSNSQPHPLSPPASSSLWKRVALGCFLVLAALILTQDLTGRLIGKKHQVKLAPASPTMPEMAKPRYPSGMPQETHLLRQVQIREDGRQLRGPYRTMQDTRSAGPGSYMLGDKTFWVVPFKTEGDKPAARPRYEVWIPKPVPHWLRWPVYLGLILLLKPKVRQYYQNHPLGTNKLPYLEALRGIACLVVVVTHFVWLFYREINLPIVEGKTWYDFVALHRNVPFASLLNAGGFAVDTFFVLSGFVLFLPFAGATRVDVRRILEAIVRRPVRLLGVMALVMLAVWLLRQSGIYFENSHVPPKHWTGFLGDLLIPYSTASDYCGVFWTIRYELWGSFLIYGFALLLGGRSFRWFAYPILIWLLRWDGYAGFVFGALLADLFKSYTLPTSWNWVKVCAPALFTVGLLIGLQMDHDHLQQGFDAWLSQYIPNLQLLFPSRKQGLVGAVLVVSALLLSPWLQRRLTHPWLNSLGRQSYAVYGVHNVIIYVFSCWLLLALVPLEAATTWYILPNGGWYHVAVLITFVTYLVATWGVALAVTAFVDEPCIRIAQRFGKWVVRRKEVPLSTTDSTREKSTMTTVTSAVGSPDR</sequence>
<feature type="region of interest" description="Disordered" evidence="1">
    <location>
        <begin position="1"/>
        <end position="23"/>
    </location>
</feature>
<keyword evidence="2" id="KW-0472">Membrane</keyword>